<name>A0AAE3TCB1_9BACT</name>
<comment type="caution">
    <text evidence="12">The sequence shown here is derived from an EMBL/GenBank/DDBJ whole genome shotgun (WGS) entry which is preliminary data.</text>
</comment>
<proteinExistence type="inferred from homology"/>
<evidence type="ECO:0000313" key="13">
    <source>
        <dbReference type="Proteomes" id="UP001221302"/>
    </source>
</evidence>
<keyword evidence="5" id="KW-0997">Cell inner membrane</keyword>
<evidence type="ECO:0000256" key="2">
    <source>
        <dbReference type="ARBA" id="ARBA00006555"/>
    </source>
</evidence>
<keyword evidence="6 10" id="KW-0812">Transmembrane</keyword>
<dbReference type="PANTHER" id="PTHR33446:SF2">
    <property type="entry name" value="PROTEIN TONB"/>
    <property type="match status" value="1"/>
</dbReference>
<feature type="domain" description="TonB C-terminal" evidence="11">
    <location>
        <begin position="42"/>
        <end position="131"/>
    </location>
</feature>
<keyword evidence="3" id="KW-0813">Transport</keyword>
<dbReference type="InterPro" id="IPR051045">
    <property type="entry name" value="TonB-dependent_transducer"/>
</dbReference>
<feature type="transmembrane region" description="Helical" evidence="10">
    <location>
        <begin position="6"/>
        <end position="24"/>
    </location>
</feature>
<comment type="subcellular location">
    <subcellularLocation>
        <location evidence="1">Cell inner membrane</location>
        <topology evidence="1">Single-pass membrane protein</topology>
        <orientation evidence="1">Periplasmic side</orientation>
    </subcellularLocation>
</comment>
<dbReference type="InterPro" id="IPR006260">
    <property type="entry name" value="TonB/TolA_C"/>
</dbReference>
<comment type="similarity">
    <text evidence="2">Belongs to the TonB family.</text>
</comment>
<evidence type="ECO:0000256" key="3">
    <source>
        <dbReference type="ARBA" id="ARBA00022448"/>
    </source>
</evidence>
<dbReference type="Pfam" id="PF03544">
    <property type="entry name" value="TonB_C"/>
    <property type="match status" value="1"/>
</dbReference>
<protein>
    <submittedName>
        <fullName evidence="12">Energy transducer TonB</fullName>
    </submittedName>
</protein>
<dbReference type="InterPro" id="IPR037682">
    <property type="entry name" value="TonB_C"/>
</dbReference>
<organism evidence="12 13">
    <name type="scientific">Stygiobacter electus</name>
    <dbReference type="NCBI Taxonomy" id="3032292"/>
    <lineage>
        <taxon>Bacteria</taxon>
        <taxon>Pseudomonadati</taxon>
        <taxon>Ignavibacteriota</taxon>
        <taxon>Ignavibacteria</taxon>
        <taxon>Ignavibacteriales</taxon>
        <taxon>Melioribacteraceae</taxon>
        <taxon>Stygiobacter</taxon>
    </lineage>
</organism>
<accession>A0AAE3TCB1</accession>
<dbReference type="Gene3D" id="3.30.1150.10">
    <property type="match status" value="1"/>
</dbReference>
<evidence type="ECO:0000256" key="4">
    <source>
        <dbReference type="ARBA" id="ARBA00022475"/>
    </source>
</evidence>
<evidence type="ECO:0000256" key="7">
    <source>
        <dbReference type="ARBA" id="ARBA00022927"/>
    </source>
</evidence>
<dbReference type="RefSeq" id="WP_321535047.1">
    <property type="nucleotide sequence ID" value="NZ_JARGDL010000003.1"/>
</dbReference>
<evidence type="ECO:0000256" key="9">
    <source>
        <dbReference type="ARBA" id="ARBA00023136"/>
    </source>
</evidence>
<dbReference type="PROSITE" id="PS51257">
    <property type="entry name" value="PROKAR_LIPOPROTEIN"/>
    <property type="match status" value="1"/>
</dbReference>
<dbReference type="EMBL" id="JARGDL010000003">
    <property type="protein sequence ID" value="MDF1611281.1"/>
    <property type="molecule type" value="Genomic_DNA"/>
</dbReference>
<evidence type="ECO:0000256" key="1">
    <source>
        <dbReference type="ARBA" id="ARBA00004383"/>
    </source>
</evidence>
<evidence type="ECO:0000313" key="12">
    <source>
        <dbReference type="EMBL" id="MDF1611281.1"/>
    </source>
</evidence>
<keyword evidence="9 10" id="KW-0472">Membrane</keyword>
<gene>
    <name evidence="12" type="ORF">P0M35_03900</name>
</gene>
<keyword evidence="8 10" id="KW-1133">Transmembrane helix</keyword>
<evidence type="ECO:0000256" key="8">
    <source>
        <dbReference type="ARBA" id="ARBA00022989"/>
    </source>
</evidence>
<keyword evidence="13" id="KW-1185">Reference proteome</keyword>
<dbReference type="GO" id="GO:0015031">
    <property type="term" value="P:protein transport"/>
    <property type="evidence" value="ECO:0007669"/>
    <property type="project" value="UniProtKB-KW"/>
</dbReference>
<dbReference type="AlphaFoldDB" id="A0AAE3TCB1"/>
<reference evidence="12" key="1">
    <citation type="submission" date="2023-03" db="EMBL/GenBank/DDBJ databases">
        <title>Stygiobacter electus gen. nov., sp. nov., facultatively anaerobic thermotolerant bacterium of the class Ignavibacteria from a well of Yessentuki mineral water deposit.</title>
        <authorList>
            <person name="Podosokorskaya O.A."/>
            <person name="Elcheninov A.G."/>
            <person name="Petrova N.F."/>
            <person name="Zavarzina D.G."/>
            <person name="Kublanov I.V."/>
            <person name="Merkel A.Y."/>
        </authorList>
    </citation>
    <scope>NUCLEOTIDE SEQUENCE</scope>
    <source>
        <strain evidence="12">09-Me</strain>
    </source>
</reference>
<dbReference type="Proteomes" id="UP001221302">
    <property type="component" value="Unassembled WGS sequence"/>
</dbReference>
<evidence type="ECO:0000256" key="6">
    <source>
        <dbReference type="ARBA" id="ARBA00022692"/>
    </source>
</evidence>
<dbReference type="PROSITE" id="PS52015">
    <property type="entry name" value="TONB_CTD"/>
    <property type="match status" value="1"/>
</dbReference>
<dbReference type="GO" id="GO:0055085">
    <property type="term" value="P:transmembrane transport"/>
    <property type="evidence" value="ECO:0007669"/>
    <property type="project" value="InterPro"/>
</dbReference>
<dbReference type="GO" id="GO:0031992">
    <property type="term" value="F:energy transducer activity"/>
    <property type="evidence" value="ECO:0007669"/>
    <property type="project" value="TreeGrafter"/>
</dbReference>
<dbReference type="PANTHER" id="PTHR33446">
    <property type="entry name" value="PROTEIN TONB-RELATED"/>
    <property type="match status" value="1"/>
</dbReference>
<evidence type="ECO:0000259" key="11">
    <source>
        <dbReference type="PROSITE" id="PS52015"/>
    </source>
</evidence>
<keyword evidence="4" id="KW-1003">Cell membrane</keyword>
<sequence>MKILKFIFLLTVVVMFSCLINIYANNILPNDEQYTVVVDKAPTPVGGFESLMRKVTYPEVAMKMRVEGKVYLLVYVNESGDVDEVKVVKGIGGGCDEAAANAVKKTKFTPGMNGGVAVKTKVSIPVIFKLN</sequence>
<evidence type="ECO:0000256" key="10">
    <source>
        <dbReference type="SAM" id="Phobius"/>
    </source>
</evidence>
<keyword evidence="7" id="KW-0653">Protein transport</keyword>
<dbReference type="SUPFAM" id="SSF74653">
    <property type="entry name" value="TolA/TonB C-terminal domain"/>
    <property type="match status" value="1"/>
</dbReference>
<evidence type="ECO:0000256" key="5">
    <source>
        <dbReference type="ARBA" id="ARBA00022519"/>
    </source>
</evidence>
<dbReference type="GO" id="GO:0098797">
    <property type="term" value="C:plasma membrane protein complex"/>
    <property type="evidence" value="ECO:0007669"/>
    <property type="project" value="TreeGrafter"/>
</dbReference>
<dbReference type="NCBIfam" id="TIGR01352">
    <property type="entry name" value="tonB_Cterm"/>
    <property type="match status" value="1"/>
</dbReference>